<protein>
    <submittedName>
        <fullName evidence="3">Chromosome segregation protein SMC</fullName>
    </submittedName>
</protein>
<reference evidence="3 4" key="1">
    <citation type="submission" date="2019-02" db="EMBL/GenBank/DDBJ databases">
        <title>The genomic architecture of introgression among sibling species of bacteria.</title>
        <authorList>
            <person name="Cavassim M.I.A."/>
            <person name="Moeskjaer S."/>
            <person name="Moslemi C."/>
            <person name="Fields B."/>
            <person name="Bachmann A."/>
            <person name="Vilhjalmsson B."/>
            <person name="Schierup M.H."/>
            <person name="Young J.P.W."/>
            <person name="Andersen S.U."/>
        </authorList>
    </citation>
    <scope>NUCLEOTIDE SEQUENCE [LARGE SCALE GENOMIC DNA]</scope>
    <source>
        <strain evidence="3 4">SM135B</strain>
    </source>
</reference>
<accession>A0A7M3DIT4</accession>
<dbReference type="Gene3D" id="3.40.50.300">
    <property type="entry name" value="P-loop containing nucleotide triphosphate hydrolases"/>
    <property type="match status" value="2"/>
</dbReference>
<dbReference type="SUPFAM" id="SSF52540">
    <property type="entry name" value="P-loop containing nucleoside triphosphate hydrolases"/>
    <property type="match status" value="1"/>
</dbReference>
<dbReference type="EMBL" id="SIOP01000008">
    <property type="protein sequence ID" value="TAY41483.1"/>
    <property type="molecule type" value="Genomic_DNA"/>
</dbReference>
<dbReference type="PANTHER" id="PTHR41259">
    <property type="entry name" value="DOUBLE-STRAND BREAK REPAIR RAD50 ATPASE, PUTATIVE-RELATED"/>
    <property type="match status" value="1"/>
</dbReference>
<sequence length="1162" mass="125340">MRLTELTLERYGAFAERNLLIPSTVGLTIIYGPNEAGKSTCLAALSDFLFGIPERTPHATLFGYDGMRVGATLVDASGSATTLRRRRGRGRTLTDAGGAAVEDSVLVRLLGTTTRERFATLFGLNHETLRSGGSRLLSADGDIGRLIVEAGGGLRSLMARLDAIDAEADKLFALRRSADRTFYKALDAFDAADRDVKHHTVTRDAYEQSRKAADAGKVKLTQARTERQIVSAEISALERLVRAVPHMLDLDRVTLTLSDYVDIHSLPTDFDRQVNEAKQRRDAATVALADGRMKRDRLSLRLDALGVSETLINAEARVRDLLEQAIHVRKARADRANRLKDIEKAEAELATLRRMLHLTADADLVSRLPGQTALDQVQELATDAIERGAAIRAARERTADLADRLETLQHRLDAAVAAGYHKPVAFSAAQFTGLAAQAASAGVVRRQADQALATATSAIITLGFATPEALAGFGCPSADAVRAEQAACAELEATLANQGEQKADAENQAKAARETITRLEAAGPVASDVALADARNARASAWLPLRDAYLDANMPAHARDRRVGIDVYESHVTSADDLADRRAAEAQHAANLALARQQLASSTITIDGCSTLIADIGGRLDRHSIAFAQAFPDATVRFPQLAGLLDFVERREKAMDALAAARALATDAERLAADLEPLRILFESAQDVMKVTRSEGQAFAAEVQALAAALTQHETEHNDYRRDLRDSEALRPTTKRGEQDLADLLAQQQSWQQQWSAALSGLGLDTDLAPERAGALVSEWSGARATLGTISQTRTRLTRMDEDEATLKAAVLTLATSVDLVLPDDPLAATDQLAARWKEQDATRLQRVTLAPDVEDAKAECVAFETVDDEARAAVAALAASASVANEDDALLGIATRCAARARLLQEKDQVERSIADVSDGLGISELRTQWAGRDLDTLRGALVGAKERSEQLENEVEAAILAQKSAQDALDHYAAESAVNQAVAERESAAARMHAAVERYVDLTVARALVTKAIDRIRSEQQDPLVSRAGELFAFTTRGEFAGIETDIDDKGVPVVVGRRQSGATVSVATMSDGTRDQLFLAFRLASLENYAASTEPLPFVADDILVHFDDERSAATLDLLARFAETNQVLLFTHHKSVRDDALRLEEKGAAAIVEIGRLA</sequence>
<evidence type="ECO:0000313" key="3">
    <source>
        <dbReference type="EMBL" id="TAY41483.1"/>
    </source>
</evidence>
<gene>
    <name evidence="3" type="ORF">ELH90_38175</name>
</gene>
<organism evidence="3 4">
    <name type="scientific">Rhizobium leguminosarum</name>
    <dbReference type="NCBI Taxonomy" id="384"/>
    <lineage>
        <taxon>Bacteria</taxon>
        <taxon>Pseudomonadati</taxon>
        <taxon>Pseudomonadota</taxon>
        <taxon>Alphaproteobacteria</taxon>
        <taxon>Hyphomicrobiales</taxon>
        <taxon>Rhizobiaceae</taxon>
        <taxon>Rhizobium/Agrobacterium group</taxon>
        <taxon>Rhizobium</taxon>
    </lineage>
</organism>
<evidence type="ECO:0000259" key="2">
    <source>
        <dbReference type="Pfam" id="PF13514"/>
    </source>
</evidence>
<dbReference type="AlphaFoldDB" id="A0A7M3DIT4"/>
<comment type="caution">
    <text evidence="3">The sequence shown here is derived from an EMBL/GenBank/DDBJ whole genome shotgun (WGS) entry which is preliminary data.</text>
</comment>
<keyword evidence="1" id="KW-0175">Coiled coil</keyword>
<feature type="coiled-coil region" evidence="1">
    <location>
        <begin position="703"/>
        <end position="730"/>
    </location>
</feature>
<feature type="coiled-coil region" evidence="1">
    <location>
        <begin position="328"/>
        <end position="362"/>
    </location>
</feature>
<dbReference type="InterPro" id="IPR027417">
    <property type="entry name" value="P-loop_NTPase"/>
</dbReference>
<dbReference type="RefSeq" id="WP_130719535.1">
    <property type="nucleotide sequence ID" value="NZ_SIOP01000008.1"/>
</dbReference>
<dbReference type="PANTHER" id="PTHR41259:SF1">
    <property type="entry name" value="DOUBLE-STRAND BREAK REPAIR RAD50 ATPASE, PUTATIVE-RELATED"/>
    <property type="match status" value="1"/>
</dbReference>
<evidence type="ECO:0000256" key="1">
    <source>
        <dbReference type="SAM" id="Coils"/>
    </source>
</evidence>
<dbReference type="Proteomes" id="UP000292974">
    <property type="component" value="Unassembled WGS sequence"/>
</dbReference>
<proteinExistence type="predicted"/>
<dbReference type="Pfam" id="PF13514">
    <property type="entry name" value="AAA_27"/>
    <property type="match status" value="1"/>
</dbReference>
<evidence type="ECO:0000313" key="4">
    <source>
        <dbReference type="Proteomes" id="UP000292974"/>
    </source>
</evidence>
<dbReference type="InterPro" id="IPR038734">
    <property type="entry name" value="YhaN_AAA"/>
</dbReference>
<feature type="coiled-coil region" evidence="1">
    <location>
        <begin position="936"/>
        <end position="970"/>
    </location>
</feature>
<feature type="domain" description="YhaN AAA" evidence="2">
    <location>
        <begin position="1"/>
        <end position="206"/>
    </location>
</feature>
<name>A0A7M3DIT4_RHILE</name>
<feature type="coiled-coil region" evidence="1">
    <location>
        <begin position="481"/>
        <end position="522"/>
    </location>
</feature>